<dbReference type="EMBL" id="VSSQ01128871">
    <property type="protein sequence ID" value="MPN57395.1"/>
    <property type="molecule type" value="Genomic_DNA"/>
</dbReference>
<dbReference type="InterPro" id="IPR058636">
    <property type="entry name" value="Beta-barrel_YknX"/>
</dbReference>
<dbReference type="PANTHER" id="PTHR30386:SF26">
    <property type="entry name" value="TRANSPORT PROTEIN COMB"/>
    <property type="match status" value="1"/>
</dbReference>
<evidence type="ECO:0000256" key="3">
    <source>
        <dbReference type="ARBA" id="ARBA00022989"/>
    </source>
</evidence>
<comment type="caution">
    <text evidence="6">The sequence shown here is derived from an EMBL/GenBank/DDBJ whole genome shotgun (WGS) entry which is preliminary data.</text>
</comment>
<protein>
    <recommendedName>
        <fullName evidence="5">YknX-like beta-barrel domain-containing protein</fullName>
    </recommendedName>
</protein>
<dbReference type="InterPro" id="IPR050739">
    <property type="entry name" value="MFP"/>
</dbReference>
<name>A0A645J126_9ZZZZ</name>
<dbReference type="Gene3D" id="2.40.30.170">
    <property type="match status" value="1"/>
</dbReference>
<dbReference type="PANTHER" id="PTHR30386">
    <property type="entry name" value="MEMBRANE FUSION SUBUNIT OF EMRAB-TOLC MULTIDRUG EFFLUX PUMP"/>
    <property type="match status" value="1"/>
</dbReference>
<evidence type="ECO:0000256" key="2">
    <source>
        <dbReference type="ARBA" id="ARBA00022692"/>
    </source>
</evidence>
<keyword evidence="3" id="KW-1133">Transmembrane helix</keyword>
<reference evidence="6" key="1">
    <citation type="submission" date="2019-08" db="EMBL/GenBank/DDBJ databases">
        <authorList>
            <person name="Kucharzyk K."/>
            <person name="Murdoch R.W."/>
            <person name="Higgins S."/>
            <person name="Loffler F."/>
        </authorList>
    </citation>
    <scope>NUCLEOTIDE SEQUENCE</scope>
</reference>
<sequence length="155" mass="17394">MELQCKDSWYVARGKVAAVIASGNRVRAIAKIDARVVRKVKPGQKVRVTSDVYNKYQYGNFSGVVKWIGDVPLSGTPTDTVTRYPAEVELDPEGYVLKYGSGVELAIITGKQPAIYALLNMSDEDFKEIRRRRAAHKKMVVDESLHYDSLKKSKE</sequence>
<keyword evidence="4" id="KW-0472">Membrane</keyword>
<evidence type="ECO:0000313" key="6">
    <source>
        <dbReference type="EMBL" id="MPN57395.1"/>
    </source>
</evidence>
<feature type="domain" description="YknX-like beta-barrel" evidence="5">
    <location>
        <begin position="38"/>
        <end position="107"/>
    </location>
</feature>
<dbReference type="GO" id="GO:0016020">
    <property type="term" value="C:membrane"/>
    <property type="evidence" value="ECO:0007669"/>
    <property type="project" value="UniProtKB-SubCell"/>
</dbReference>
<dbReference type="Pfam" id="PF25990">
    <property type="entry name" value="Beta-barrel_YknX"/>
    <property type="match status" value="1"/>
</dbReference>
<evidence type="ECO:0000256" key="1">
    <source>
        <dbReference type="ARBA" id="ARBA00004167"/>
    </source>
</evidence>
<evidence type="ECO:0000259" key="5">
    <source>
        <dbReference type="Pfam" id="PF25990"/>
    </source>
</evidence>
<accession>A0A645J126</accession>
<dbReference type="AlphaFoldDB" id="A0A645J126"/>
<keyword evidence="2" id="KW-0812">Transmembrane</keyword>
<gene>
    <name evidence="6" type="ORF">SDC9_205089</name>
</gene>
<proteinExistence type="predicted"/>
<comment type="subcellular location">
    <subcellularLocation>
        <location evidence="1">Membrane</location>
        <topology evidence="1">Single-pass membrane protein</topology>
    </subcellularLocation>
</comment>
<evidence type="ECO:0000256" key="4">
    <source>
        <dbReference type="ARBA" id="ARBA00023136"/>
    </source>
</evidence>
<organism evidence="6">
    <name type="scientific">bioreactor metagenome</name>
    <dbReference type="NCBI Taxonomy" id="1076179"/>
    <lineage>
        <taxon>unclassified sequences</taxon>
        <taxon>metagenomes</taxon>
        <taxon>ecological metagenomes</taxon>
    </lineage>
</organism>